<keyword evidence="1" id="KW-0732">Signal</keyword>
<evidence type="ECO:0000313" key="2">
    <source>
        <dbReference type="EMBL" id="SFQ01205.1"/>
    </source>
</evidence>
<dbReference type="Proteomes" id="UP000243106">
    <property type="component" value="Unassembled WGS sequence"/>
</dbReference>
<dbReference type="STRING" id="93684.SAMN05421853_101274"/>
<protein>
    <submittedName>
        <fullName evidence="2">HdeA/HdeB family protein</fullName>
    </submittedName>
</protein>
<gene>
    <name evidence="2" type="ORF">SAMN05421853_101274</name>
</gene>
<feature type="signal peptide" evidence="1">
    <location>
        <begin position="1"/>
        <end position="22"/>
    </location>
</feature>
<organism evidence="2 3">
    <name type="scientific">Roseivivax halotolerans</name>
    <dbReference type="NCBI Taxonomy" id="93684"/>
    <lineage>
        <taxon>Bacteria</taxon>
        <taxon>Pseudomonadati</taxon>
        <taxon>Pseudomonadota</taxon>
        <taxon>Alphaproteobacteria</taxon>
        <taxon>Rhodobacterales</taxon>
        <taxon>Roseobacteraceae</taxon>
        <taxon>Roseivivax</taxon>
    </lineage>
</organism>
<dbReference type="AlphaFoldDB" id="A0A1I5V137"/>
<sequence>MKRSTTLLAAFGIAVTGSAAFAQDMMAPAEITCDDFAGMDEAGQMAVAEAVVAELESTAAPDAMMIEIEAACEANTEAASVLTAATVGSTD</sequence>
<evidence type="ECO:0000313" key="3">
    <source>
        <dbReference type="Proteomes" id="UP000243106"/>
    </source>
</evidence>
<evidence type="ECO:0000256" key="1">
    <source>
        <dbReference type="SAM" id="SignalP"/>
    </source>
</evidence>
<dbReference type="RefSeq" id="WP_093008989.1">
    <property type="nucleotide sequence ID" value="NZ_FOXV01000001.1"/>
</dbReference>
<keyword evidence="3" id="KW-1185">Reference proteome</keyword>
<feature type="chain" id="PRO_5017194421" evidence="1">
    <location>
        <begin position="23"/>
        <end position="91"/>
    </location>
</feature>
<dbReference type="EMBL" id="FOXV01000001">
    <property type="protein sequence ID" value="SFQ01205.1"/>
    <property type="molecule type" value="Genomic_DNA"/>
</dbReference>
<proteinExistence type="predicted"/>
<accession>A0A1I5V137</accession>
<name>A0A1I5V137_9RHOB</name>
<reference evidence="3" key="1">
    <citation type="submission" date="2016-10" db="EMBL/GenBank/DDBJ databases">
        <authorList>
            <person name="Varghese N."/>
            <person name="Submissions S."/>
        </authorList>
    </citation>
    <scope>NUCLEOTIDE SEQUENCE [LARGE SCALE GENOMIC DNA]</scope>
    <source>
        <strain evidence="3">JCM 10271</strain>
    </source>
</reference>